<proteinExistence type="predicted"/>
<dbReference type="EMBL" id="QKRW01000013">
    <property type="protein sequence ID" value="RAL64696.1"/>
    <property type="molecule type" value="Genomic_DNA"/>
</dbReference>
<evidence type="ECO:0000313" key="2">
    <source>
        <dbReference type="EMBL" id="RAL64696.1"/>
    </source>
</evidence>
<comment type="caution">
    <text evidence="2">The sequence shown here is derived from an EMBL/GenBank/DDBJ whole genome shotgun (WGS) entry which is preliminary data.</text>
</comment>
<gene>
    <name evidence="2" type="ORF">DID88_001728</name>
</gene>
<sequence length="133" mass="14898">MFAGFRHKWVPTIAIPNYRLHQGQVRRWMISQLVMVQNSITVNHPNTNESTAEKPARKKPARKPRPKAGDVSSATNTDAPKPKRIRKPRDPNAPPAKSRKKAATTSESTNGAESSRQPKITDTPGMADERFKF</sequence>
<feature type="compositionally biased region" description="Polar residues" evidence="1">
    <location>
        <begin position="103"/>
        <end position="120"/>
    </location>
</feature>
<feature type="compositionally biased region" description="Basic residues" evidence="1">
    <location>
        <begin position="56"/>
        <end position="66"/>
    </location>
</feature>
<name>A0A395IXH6_9HELO</name>
<feature type="region of interest" description="Disordered" evidence="1">
    <location>
        <begin position="41"/>
        <end position="133"/>
    </location>
</feature>
<evidence type="ECO:0000256" key="1">
    <source>
        <dbReference type="SAM" id="MobiDB-lite"/>
    </source>
</evidence>
<evidence type="ECO:0000313" key="3">
    <source>
        <dbReference type="Proteomes" id="UP000249056"/>
    </source>
</evidence>
<protein>
    <submittedName>
        <fullName evidence="2">Uncharacterized protein</fullName>
    </submittedName>
</protein>
<keyword evidence="3" id="KW-1185">Reference proteome</keyword>
<feature type="compositionally biased region" description="Polar residues" evidence="1">
    <location>
        <begin position="41"/>
        <end position="50"/>
    </location>
</feature>
<accession>A0A395IXH6</accession>
<reference evidence="2 3" key="1">
    <citation type="submission" date="2018-06" db="EMBL/GenBank/DDBJ databases">
        <title>Genome Sequence of the Brown Rot Fungal Pathogen Monilinia fructigena.</title>
        <authorList>
            <person name="Landi L."/>
            <person name="De Miccolis Angelini R.M."/>
            <person name="Pollastro S."/>
            <person name="Abate D."/>
            <person name="Faretra F."/>
            <person name="Romanazzi G."/>
        </authorList>
    </citation>
    <scope>NUCLEOTIDE SEQUENCE [LARGE SCALE GENOMIC DNA]</scope>
    <source>
        <strain evidence="2 3">Mfrg269</strain>
    </source>
</reference>
<organism evidence="2 3">
    <name type="scientific">Monilinia fructigena</name>
    <dbReference type="NCBI Taxonomy" id="38457"/>
    <lineage>
        <taxon>Eukaryota</taxon>
        <taxon>Fungi</taxon>
        <taxon>Dikarya</taxon>
        <taxon>Ascomycota</taxon>
        <taxon>Pezizomycotina</taxon>
        <taxon>Leotiomycetes</taxon>
        <taxon>Helotiales</taxon>
        <taxon>Sclerotiniaceae</taxon>
        <taxon>Monilinia</taxon>
    </lineage>
</organism>
<dbReference type="Proteomes" id="UP000249056">
    <property type="component" value="Unassembled WGS sequence"/>
</dbReference>
<dbReference type="AlphaFoldDB" id="A0A395IXH6"/>